<dbReference type="Proteomes" id="UP001165205">
    <property type="component" value="Unassembled WGS sequence"/>
</dbReference>
<protein>
    <submittedName>
        <fullName evidence="2">Unnamed protein product</fullName>
    </submittedName>
</protein>
<accession>A0AAN4YSB9</accession>
<feature type="compositionally biased region" description="Polar residues" evidence="1">
    <location>
        <begin position="122"/>
        <end position="137"/>
    </location>
</feature>
<name>A0AAN4YSB9_ASPOZ</name>
<feature type="region of interest" description="Disordered" evidence="1">
    <location>
        <begin position="111"/>
        <end position="154"/>
    </location>
</feature>
<sequence>MRSTIPQAIRILLPGRRGHAWLSCTKAVDDLNASLSKCRQPQGYHHALSPRLVVASHANGMIQTGRCIILSQEGKVLEAFLSDMPPITNIGSLHGFPTPVCAVRYDTTDMGKQNQTKEYKRASNSPQDSSKTSNSSPPHYLYLQDQPIQSTLET</sequence>
<organism evidence="2 3">
    <name type="scientific">Aspergillus oryzae</name>
    <name type="common">Yellow koji mold</name>
    <dbReference type="NCBI Taxonomy" id="5062"/>
    <lineage>
        <taxon>Eukaryota</taxon>
        <taxon>Fungi</taxon>
        <taxon>Dikarya</taxon>
        <taxon>Ascomycota</taxon>
        <taxon>Pezizomycotina</taxon>
        <taxon>Eurotiomycetes</taxon>
        <taxon>Eurotiomycetidae</taxon>
        <taxon>Eurotiales</taxon>
        <taxon>Aspergillaceae</taxon>
        <taxon>Aspergillus</taxon>
        <taxon>Aspergillus subgen. Circumdati</taxon>
    </lineage>
</organism>
<dbReference type="EMBL" id="BSYA01000112">
    <property type="protein sequence ID" value="GMG33150.1"/>
    <property type="molecule type" value="Genomic_DNA"/>
</dbReference>
<comment type="caution">
    <text evidence="2">The sequence shown here is derived from an EMBL/GenBank/DDBJ whole genome shotgun (WGS) entry which is preliminary data.</text>
</comment>
<reference evidence="2" key="1">
    <citation type="submission" date="2023-04" db="EMBL/GenBank/DDBJ databases">
        <title>Aspergillus oryzae NBRC 4228.</title>
        <authorList>
            <person name="Ichikawa N."/>
            <person name="Sato H."/>
            <person name="Tonouchi N."/>
        </authorList>
    </citation>
    <scope>NUCLEOTIDE SEQUENCE</scope>
    <source>
        <strain evidence="2">NBRC 4228</strain>
    </source>
</reference>
<dbReference type="AlphaFoldDB" id="A0AAN4YSB9"/>
<evidence type="ECO:0000256" key="1">
    <source>
        <dbReference type="SAM" id="MobiDB-lite"/>
    </source>
</evidence>
<proteinExistence type="predicted"/>
<gene>
    <name evidence="2" type="ORF">Aory04_000872800</name>
</gene>
<evidence type="ECO:0000313" key="2">
    <source>
        <dbReference type="EMBL" id="GMG33150.1"/>
    </source>
</evidence>
<evidence type="ECO:0000313" key="3">
    <source>
        <dbReference type="Proteomes" id="UP001165205"/>
    </source>
</evidence>